<dbReference type="EMBL" id="ML738590">
    <property type="protein sequence ID" value="KAE8167121.1"/>
    <property type="molecule type" value="Genomic_DNA"/>
</dbReference>
<dbReference type="SUPFAM" id="SSF54373">
    <property type="entry name" value="FAD-linked reductases, C-terminal domain"/>
    <property type="match status" value="1"/>
</dbReference>
<feature type="domain" description="FAD-binding" evidence="5">
    <location>
        <begin position="2"/>
        <end position="119"/>
    </location>
</feature>
<dbReference type="Gene3D" id="3.50.50.60">
    <property type="entry name" value="FAD/NAD(P)-binding domain"/>
    <property type="match status" value="1"/>
</dbReference>
<organism evidence="7 8">
    <name type="scientific">Aspergillus tamarii</name>
    <dbReference type="NCBI Taxonomy" id="41984"/>
    <lineage>
        <taxon>Eukaryota</taxon>
        <taxon>Fungi</taxon>
        <taxon>Dikarya</taxon>
        <taxon>Ascomycota</taxon>
        <taxon>Pezizomycotina</taxon>
        <taxon>Eurotiomycetes</taxon>
        <taxon>Eurotiomycetidae</taxon>
        <taxon>Eurotiales</taxon>
        <taxon>Aspergillaceae</taxon>
        <taxon>Aspergillus</taxon>
        <taxon>Aspergillus subgen. Circumdati</taxon>
    </lineage>
</organism>
<reference evidence="7 8" key="1">
    <citation type="submission" date="2019-04" db="EMBL/GenBank/DDBJ databases">
        <title>Friends and foes A comparative genomics study of 23 Aspergillus species from section Flavi.</title>
        <authorList>
            <consortium name="DOE Joint Genome Institute"/>
            <person name="Kjaerbolling I."/>
            <person name="Vesth T."/>
            <person name="Frisvad J.C."/>
            <person name="Nybo J.L."/>
            <person name="Theobald S."/>
            <person name="Kildgaard S."/>
            <person name="Isbrandt T."/>
            <person name="Kuo A."/>
            <person name="Sato A."/>
            <person name="Lyhne E.K."/>
            <person name="Kogle M.E."/>
            <person name="Wiebenga A."/>
            <person name="Kun R.S."/>
            <person name="Lubbers R.J."/>
            <person name="Makela M.R."/>
            <person name="Barry K."/>
            <person name="Chovatia M."/>
            <person name="Clum A."/>
            <person name="Daum C."/>
            <person name="Haridas S."/>
            <person name="He G."/>
            <person name="LaButti K."/>
            <person name="Lipzen A."/>
            <person name="Mondo S."/>
            <person name="Riley R."/>
            <person name="Salamov A."/>
            <person name="Simmons B.A."/>
            <person name="Magnuson J.K."/>
            <person name="Henrissat B."/>
            <person name="Mortensen U.H."/>
            <person name="Larsen T.O."/>
            <person name="Devries R.P."/>
            <person name="Grigoriev I.V."/>
            <person name="Machida M."/>
            <person name="Baker S.E."/>
            <person name="Andersen M.R."/>
        </authorList>
    </citation>
    <scope>NUCLEOTIDE SEQUENCE [LARGE SCALE GENOMIC DNA]</scope>
    <source>
        <strain evidence="7 8">CBS 117626</strain>
    </source>
</reference>
<dbReference type="OrthoDB" id="1716816at2759"/>
<dbReference type="InterPro" id="IPR002938">
    <property type="entry name" value="FAD-bd"/>
</dbReference>
<dbReference type="SUPFAM" id="SSF52833">
    <property type="entry name" value="Thioredoxin-like"/>
    <property type="match status" value="1"/>
</dbReference>
<keyword evidence="8" id="KW-1185">Reference proteome</keyword>
<dbReference type="InterPro" id="IPR038220">
    <property type="entry name" value="PHOX_C_sf"/>
</dbReference>
<evidence type="ECO:0000313" key="7">
    <source>
        <dbReference type="EMBL" id="KAE8167121.1"/>
    </source>
</evidence>
<feature type="domain" description="Phenol hydroxylase-like C-terminal dimerisation" evidence="6">
    <location>
        <begin position="440"/>
        <end position="631"/>
    </location>
</feature>
<evidence type="ECO:0000256" key="4">
    <source>
        <dbReference type="ARBA" id="ARBA00023002"/>
    </source>
</evidence>
<evidence type="ECO:0008006" key="9">
    <source>
        <dbReference type="Google" id="ProtNLM"/>
    </source>
</evidence>
<dbReference type="Gene3D" id="3.40.30.20">
    <property type="match status" value="1"/>
</dbReference>
<dbReference type="GO" id="GO:0071949">
    <property type="term" value="F:FAD binding"/>
    <property type="evidence" value="ECO:0007669"/>
    <property type="project" value="InterPro"/>
</dbReference>
<dbReference type="SUPFAM" id="SSF51905">
    <property type="entry name" value="FAD/NAD(P)-binding domain"/>
    <property type="match status" value="1"/>
</dbReference>
<dbReference type="InterPro" id="IPR036249">
    <property type="entry name" value="Thioredoxin-like_sf"/>
</dbReference>
<dbReference type="InterPro" id="IPR050641">
    <property type="entry name" value="RIFMO-like"/>
</dbReference>
<dbReference type="PRINTS" id="PR00420">
    <property type="entry name" value="RNGMNOXGNASE"/>
</dbReference>
<evidence type="ECO:0000256" key="2">
    <source>
        <dbReference type="ARBA" id="ARBA00022630"/>
    </source>
</evidence>
<gene>
    <name evidence="7" type="ORF">BDV40DRAFT_253271</name>
</gene>
<comment type="similarity">
    <text evidence="1">Belongs to the PheA/TfdB FAD monooxygenase family.</text>
</comment>
<dbReference type="Pfam" id="PF07976">
    <property type="entry name" value="Phe_hydrox_dim"/>
    <property type="match status" value="1"/>
</dbReference>
<evidence type="ECO:0000313" key="8">
    <source>
        <dbReference type="Proteomes" id="UP000326950"/>
    </source>
</evidence>
<accession>A0A5N6VB54</accession>
<name>A0A5N6VB54_ASPTM</name>
<sequence>MARCGVNARIVDKRATKVFRGHADGLRAGTLELFDSMGFQHRVLHEGVEITEFCFWARDENGDLKRTKQVRSESLDSAPYRMHGLSQGRIERYILDAIKDSSDLVVERGVAAESLEYDASLENNHEEYPITVKLRTLTEEELSAASTYGGLQSLSRDNVAPDDVEDLTPERKHEPGTVEIVKAKYLISCDGGRSWTRKQLDIPFTGSTTEHIWGVLDVVPITNFPDVRRAATVSSEFGTLLVIPRERQLVRFYVPLTEVDISSGRFDRSSITLNMMREKVQQMLKPFQFDFKVCDWWTTYQVSHLRGLSLRSYRSKQLDQIGQRIAQNFTKGRVYLAGDAVHNHSPKVGLGMNISLQDGFNIGWKVALVAKGVAHASILDTYEPERRRLAEMLVDFDRRWSPLFLKQQGGSPPPDAHAKFEAMKEVLDSVEPFAEGLLSHYGDSPLVHKNGQKIAKNLSPGEKLISAKVRSQADGITRWTTRVFQSDGRFRILLLAGDVRVEEQKHRVLTFGEYLASPDSVLRRFSRKAAKLHATIDVVTIHSAPVEDVQLFDFPQALRPFDEDNGWEYDKIWGDEKCHWDLQCDGRVYEKWGVDRQKGAVVALRPDQYIGWIGDLEDVEGLSKYFGGIFRAPKQRALL</sequence>
<evidence type="ECO:0000256" key="3">
    <source>
        <dbReference type="ARBA" id="ARBA00022827"/>
    </source>
</evidence>
<keyword evidence="4" id="KW-0560">Oxidoreductase</keyword>
<evidence type="ECO:0000259" key="6">
    <source>
        <dbReference type="Pfam" id="PF07976"/>
    </source>
</evidence>
<feature type="domain" description="FAD-binding" evidence="5">
    <location>
        <begin position="160"/>
        <end position="396"/>
    </location>
</feature>
<dbReference type="CDD" id="cd02979">
    <property type="entry name" value="PHOX_C"/>
    <property type="match status" value="1"/>
</dbReference>
<dbReference type="Gene3D" id="3.30.9.10">
    <property type="entry name" value="D-Amino Acid Oxidase, subunit A, domain 2"/>
    <property type="match status" value="1"/>
</dbReference>
<dbReference type="Proteomes" id="UP000326950">
    <property type="component" value="Unassembled WGS sequence"/>
</dbReference>
<dbReference type="GO" id="GO:0016709">
    <property type="term" value="F:oxidoreductase activity, acting on paired donors, with incorporation or reduction of molecular oxygen, NAD(P)H as one donor, and incorporation of one atom of oxygen"/>
    <property type="evidence" value="ECO:0007669"/>
    <property type="project" value="UniProtKB-ARBA"/>
</dbReference>
<keyword evidence="2" id="KW-0285">Flavoprotein</keyword>
<dbReference type="InterPro" id="IPR036188">
    <property type="entry name" value="FAD/NAD-bd_sf"/>
</dbReference>
<keyword evidence="3" id="KW-0274">FAD</keyword>
<proteinExistence type="inferred from homology"/>
<protein>
    <recommendedName>
        <fullName evidence="9">FAD binding domain-containing protein</fullName>
    </recommendedName>
</protein>
<dbReference type="AlphaFoldDB" id="A0A5N6VB54"/>
<dbReference type="Pfam" id="PF01494">
    <property type="entry name" value="FAD_binding_3"/>
    <property type="match status" value="2"/>
</dbReference>
<dbReference type="InterPro" id="IPR012941">
    <property type="entry name" value="Phe_hydrox_C_dim_dom"/>
</dbReference>
<dbReference type="PANTHER" id="PTHR43004">
    <property type="entry name" value="TRK SYSTEM POTASSIUM UPTAKE PROTEIN"/>
    <property type="match status" value="1"/>
</dbReference>
<evidence type="ECO:0000259" key="5">
    <source>
        <dbReference type="Pfam" id="PF01494"/>
    </source>
</evidence>
<evidence type="ECO:0000256" key="1">
    <source>
        <dbReference type="ARBA" id="ARBA00007801"/>
    </source>
</evidence>
<dbReference type="PANTHER" id="PTHR43004:SF20">
    <property type="entry name" value="2-MONOOXYGENASE, PUTATIVE (AFU_ORTHOLOGUE AFUA_1G13660)-RELATED"/>
    <property type="match status" value="1"/>
</dbReference>